<dbReference type="OrthoDB" id="1405469at2759"/>
<dbReference type="InterPro" id="IPR000719">
    <property type="entry name" value="Prot_kinase_dom"/>
</dbReference>
<dbReference type="InterPro" id="IPR050339">
    <property type="entry name" value="CC_SR_Kinase"/>
</dbReference>
<keyword evidence="10" id="KW-1185">Reference proteome</keyword>
<dbReference type="InterPro" id="IPR011009">
    <property type="entry name" value="Kinase-like_dom_sf"/>
</dbReference>
<protein>
    <submittedName>
        <fullName evidence="9">PEK protein kinase</fullName>
    </submittedName>
</protein>
<dbReference type="InterPro" id="IPR008271">
    <property type="entry name" value="Ser/Thr_kinase_AS"/>
</dbReference>
<dbReference type="AlphaFoldDB" id="A0A059JBV0"/>
<dbReference type="GO" id="GO:0005634">
    <property type="term" value="C:nucleus"/>
    <property type="evidence" value="ECO:0007669"/>
    <property type="project" value="TreeGrafter"/>
</dbReference>
<dbReference type="PROSITE" id="PS50011">
    <property type="entry name" value="PROTEIN_KINASE_DOM"/>
    <property type="match status" value="1"/>
</dbReference>
<keyword evidence="3 9" id="KW-0418">Kinase</keyword>
<feature type="domain" description="Protein kinase" evidence="8">
    <location>
        <begin position="281"/>
        <end position="795"/>
    </location>
</feature>
<keyword evidence="1" id="KW-0808">Transferase</keyword>
<feature type="region of interest" description="Disordered" evidence="7">
    <location>
        <begin position="404"/>
        <end position="442"/>
    </location>
</feature>
<feature type="compositionally biased region" description="Low complexity" evidence="7">
    <location>
        <begin position="13"/>
        <end position="22"/>
    </location>
</feature>
<dbReference type="PANTHER" id="PTHR11042">
    <property type="entry name" value="EUKARYOTIC TRANSLATION INITIATION FACTOR 2-ALPHA KINASE EIF2-ALPHA KINASE -RELATED"/>
    <property type="match status" value="1"/>
</dbReference>
<dbReference type="InterPro" id="IPR017441">
    <property type="entry name" value="Protein_kinase_ATP_BS"/>
</dbReference>
<feature type="region of interest" description="Disordered" evidence="7">
    <location>
        <begin position="478"/>
        <end position="508"/>
    </location>
</feature>
<gene>
    <name evidence="9" type="ORF">H109_02885</name>
</gene>
<dbReference type="OMA" id="YGAWVEQ"/>
<evidence type="ECO:0000313" key="9">
    <source>
        <dbReference type="EMBL" id="KDB25254.1"/>
    </source>
</evidence>
<dbReference type="PANTHER" id="PTHR11042:SF195">
    <property type="entry name" value="KINASE, PUTATIVE (AFU_ORTHOLOGUE AFUA_2G16620)-RELATED"/>
    <property type="match status" value="1"/>
</dbReference>
<evidence type="ECO:0000256" key="4">
    <source>
        <dbReference type="ARBA" id="ARBA00022840"/>
    </source>
</evidence>
<dbReference type="EMBL" id="AOKY01000211">
    <property type="protein sequence ID" value="KDB25254.1"/>
    <property type="molecule type" value="Genomic_DNA"/>
</dbReference>
<keyword evidence="4 6" id="KW-0067">ATP-binding</keyword>
<dbReference type="Gene3D" id="1.10.510.10">
    <property type="entry name" value="Transferase(Phosphotransferase) domain 1"/>
    <property type="match status" value="1"/>
</dbReference>
<accession>A0A059JBV0</accession>
<dbReference type="SUPFAM" id="SSF56112">
    <property type="entry name" value="Protein kinase-like (PK-like)"/>
    <property type="match status" value="1"/>
</dbReference>
<dbReference type="SMART" id="SM00220">
    <property type="entry name" value="S_TKc"/>
    <property type="match status" value="1"/>
</dbReference>
<comment type="caution">
    <text evidence="9">The sequence shown here is derived from an EMBL/GenBank/DDBJ whole genome shotgun (WGS) entry which is preliminary data.</text>
</comment>
<organism evidence="9 10">
    <name type="scientific">Trichophyton interdigitale (strain MR816)</name>
    <dbReference type="NCBI Taxonomy" id="1215338"/>
    <lineage>
        <taxon>Eukaryota</taxon>
        <taxon>Fungi</taxon>
        <taxon>Dikarya</taxon>
        <taxon>Ascomycota</taxon>
        <taxon>Pezizomycotina</taxon>
        <taxon>Eurotiomycetes</taxon>
        <taxon>Eurotiomycetidae</taxon>
        <taxon>Onygenales</taxon>
        <taxon>Arthrodermataceae</taxon>
        <taxon>Trichophyton</taxon>
    </lineage>
</organism>
<reference evidence="9 10" key="1">
    <citation type="submission" date="2014-02" db="EMBL/GenBank/DDBJ databases">
        <title>The Genome Sequence of Trichophyton interdigitale MR816.</title>
        <authorList>
            <consortium name="The Broad Institute Genomics Platform"/>
            <person name="Cuomo C.A."/>
            <person name="White T.C."/>
            <person name="Graser Y."/>
            <person name="Martinez-Rossi N."/>
            <person name="Heitman J."/>
            <person name="Young S.K."/>
            <person name="Zeng Q."/>
            <person name="Gargeya S."/>
            <person name="Abouelleil A."/>
            <person name="Alvarado L."/>
            <person name="Chapman S.B."/>
            <person name="Gainer-Dewar J."/>
            <person name="Goldberg J."/>
            <person name="Griggs A."/>
            <person name="Gujja S."/>
            <person name="Hansen M."/>
            <person name="Howarth C."/>
            <person name="Imamovic A."/>
            <person name="Larimer J."/>
            <person name="Martinez D."/>
            <person name="Murphy C."/>
            <person name="Pearson M.D."/>
            <person name="Persinoti G."/>
            <person name="Poon T."/>
            <person name="Priest M."/>
            <person name="Roberts A.D."/>
            <person name="Saif S."/>
            <person name="Shea T.D."/>
            <person name="Sykes S.N."/>
            <person name="Wortman J."/>
            <person name="Nusbaum C."/>
            <person name="Birren B."/>
        </authorList>
    </citation>
    <scope>NUCLEOTIDE SEQUENCE [LARGE SCALE GENOMIC DNA]</scope>
    <source>
        <strain evidence="9 10">MR816</strain>
    </source>
</reference>
<evidence type="ECO:0000256" key="3">
    <source>
        <dbReference type="ARBA" id="ARBA00022777"/>
    </source>
</evidence>
<dbReference type="STRING" id="1215338.A0A059JBV0"/>
<dbReference type="GO" id="GO:1990625">
    <property type="term" value="P:negative regulation of cytoplasmic translational initiation in response to stress"/>
    <property type="evidence" value="ECO:0007669"/>
    <property type="project" value="TreeGrafter"/>
</dbReference>
<dbReference type="GO" id="GO:0005524">
    <property type="term" value="F:ATP binding"/>
    <property type="evidence" value="ECO:0007669"/>
    <property type="project" value="UniProtKB-UniRule"/>
</dbReference>
<keyword evidence="2 6" id="KW-0547">Nucleotide-binding</keyword>
<evidence type="ECO:0000256" key="1">
    <source>
        <dbReference type="ARBA" id="ARBA00022679"/>
    </source>
</evidence>
<dbReference type="Proteomes" id="UP000024533">
    <property type="component" value="Unassembled WGS sequence"/>
</dbReference>
<proteinExistence type="inferred from homology"/>
<evidence type="ECO:0000256" key="2">
    <source>
        <dbReference type="ARBA" id="ARBA00022741"/>
    </source>
</evidence>
<evidence type="ECO:0000259" key="8">
    <source>
        <dbReference type="PROSITE" id="PS50011"/>
    </source>
</evidence>
<dbReference type="HOGENOM" id="CLU_018993_0_0_1"/>
<evidence type="ECO:0000256" key="6">
    <source>
        <dbReference type="PROSITE-ProRule" id="PRU10141"/>
    </source>
</evidence>
<feature type="compositionally biased region" description="Basic and acidic residues" evidence="7">
    <location>
        <begin position="413"/>
        <end position="423"/>
    </location>
</feature>
<dbReference type="GO" id="GO:0005829">
    <property type="term" value="C:cytosol"/>
    <property type="evidence" value="ECO:0007669"/>
    <property type="project" value="TreeGrafter"/>
</dbReference>
<name>A0A059JBV0_TRIIM</name>
<dbReference type="PROSITE" id="PS00108">
    <property type="entry name" value="PROTEIN_KINASE_ST"/>
    <property type="match status" value="1"/>
</dbReference>
<dbReference type="Pfam" id="PF00069">
    <property type="entry name" value="Pkinase"/>
    <property type="match status" value="2"/>
</dbReference>
<evidence type="ECO:0000256" key="5">
    <source>
        <dbReference type="ARBA" id="ARBA00037982"/>
    </source>
</evidence>
<feature type="compositionally biased region" description="Polar residues" evidence="7">
    <location>
        <begin position="46"/>
        <end position="57"/>
    </location>
</feature>
<dbReference type="PROSITE" id="PS00107">
    <property type="entry name" value="PROTEIN_KINASE_ATP"/>
    <property type="match status" value="1"/>
</dbReference>
<evidence type="ECO:0000256" key="7">
    <source>
        <dbReference type="SAM" id="MobiDB-lite"/>
    </source>
</evidence>
<dbReference type="GO" id="GO:0004694">
    <property type="term" value="F:eukaryotic translation initiation factor 2alpha kinase activity"/>
    <property type="evidence" value="ECO:0007669"/>
    <property type="project" value="TreeGrafter"/>
</dbReference>
<sequence>MPKSMFRSPQDDSSSGESGSISSEEEQENSHTPRQDGHSGSGQDIEPTSSSLDTESTAGEILGGGGGGGSFYGDLGFHDIPDVDAEGHAALMTAALLEHYCLTKACGILNEKSSSRGQYTLESPEVKLLGRRLYAYQSKFLSSHGIVAPGVDNDSWESTRQYYREGLDTIGMAALDGLNLNARAVQTPIDTPQNPFMALGAKEEDTGVGENRMFSMKQPTNISLQRLITGREDVSQGQNQFTSGLLNRLQRQATPLARPISIPFLYSHPSGVGGSRYATEFEEEALIGRGSYGVVYRVRHHVDGQGYAVKKIPLSSKKLQQLQERGLREVDNILKEIRTLAKLEHVNVVRYYGAWAEYSPTPVTSRPSSPPKRQQTLLNTPYAEYDGSASSCGIVFEESDHGVVFEEPSDPSPAHEEEHEPSMDRLSTGEQDRRRGSFATVSSERSMKSFVASVEEGETDTIDDEHVESIPRQLSFTYSGQTSASESGPDIFSDGLGGGGSNLQLDRKSRPDTAAPVTLHIQMSLHPLSLAKYLVPQVDSSVPSVPRHCFHIIPSIKLLLGILSGVDYLHAKGIVHRDLKPANVFLSPSDTEQDTHLCPICRHDGHDQKIHYSVPRIGDFGLVAESPTYGKGTIPEELPSMPTRPVGTEFYRPPAHSFRTQGSGDLHLYADNSLDIYALGVIFFELLYKIDTRMERQMVLSNLTCSPSNLPQFGESAPGKEECSCPALPADFTDKIVRNCINHGRSKDNANHDNSCSAVANDIAKRLAMCIMGMVELDIRRRSTCKKVREELEEIRDLAESLWKES</sequence>
<feature type="region of interest" description="Disordered" evidence="7">
    <location>
        <begin position="1"/>
        <end position="65"/>
    </location>
</feature>
<feature type="binding site" evidence="6">
    <location>
        <position position="311"/>
    </location>
    <ligand>
        <name>ATP</name>
        <dbReference type="ChEBI" id="CHEBI:30616"/>
    </ligand>
</feature>
<dbReference type="Gene3D" id="3.30.200.20">
    <property type="entry name" value="Phosphorylase Kinase, domain 1"/>
    <property type="match status" value="1"/>
</dbReference>
<evidence type="ECO:0000313" key="10">
    <source>
        <dbReference type="Proteomes" id="UP000024533"/>
    </source>
</evidence>
<comment type="similarity">
    <text evidence="5">Belongs to the protein kinase superfamily. Ser/Thr protein kinase family. GCN2 subfamily.</text>
</comment>
<feature type="compositionally biased region" description="Basic and acidic residues" evidence="7">
    <location>
        <begin position="28"/>
        <end position="37"/>
    </location>
</feature>